<protein>
    <submittedName>
        <fullName evidence="1">Uncharacterized protein</fullName>
    </submittedName>
</protein>
<evidence type="ECO:0000313" key="1">
    <source>
        <dbReference type="EMBL" id="MBK1832673.1"/>
    </source>
</evidence>
<reference evidence="1" key="1">
    <citation type="submission" date="2021-01" db="EMBL/GenBank/DDBJ databases">
        <title>Modified the classification status of verrucomicrobia.</title>
        <authorList>
            <person name="Feng X."/>
        </authorList>
    </citation>
    <scope>NUCLEOTIDE SEQUENCE</scope>
    <source>
        <strain evidence="1">KCTC 12986</strain>
    </source>
</reference>
<sequence>MSNLLLFNSSYRGACRSEYAGSGTDLTRVPAWGIWREGYIEGIAADMWLGEAFWQHAKCSKEEVLAADWLQVEERPNHLYVKAWPHPFDKNEGEQRERQLRLLDFFFGIK</sequence>
<proteinExistence type="predicted"/>
<dbReference type="EMBL" id="JAENIO010000002">
    <property type="protein sequence ID" value="MBK1832673.1"/>
    <property type="molecule type" value="Genomic_DNA"/>
</dbReference>
<name>A0A934RKT2_9BACT</name>
<organism evidence="1 2">
    <name type="scientific">Roseibacillus ishigakijimensis</name>
    <dbReference type="NCBI Taxonomy" id="454146"/>
    <lineage>
        <taxon>Bacteria</taxon>
        <taxon>Pseudomonadati</taxon>
        <taxon>Verrucomicrobiota</taxon>
        <taxon>Verrucomicrobiia</taxon>
        <taxon>Verrucomicrobiales</taxon>
        <taxon>Verrucomicrobiaceae</taxon>
        <taxon>Roseibacillus</taxon>
    </lineage>
</organism>
<keyword evidence="2" id="KW-1185">Reference proteome</keyword>
<gene>
    <name evidence="1" type="ORF">JIN78_01255</name>
</gene>
<comment type="caution">
    <text evidence="1">The sequence shown here is derived from an EMBL/GenBank/DDBJ whole genome shotgun (WGS) entry which is preliminary data.</text>
</comment>
<dbReference type="AlphaFoldDB" id="A0A934RKT2"/>
<accession>A0A934RKT2</accession>
<evidence type="ECO:0000313" key="2">
    <source>
        <dbReference type="Proteomes" id="UP000604083"/>
    </source>
</evidence>
<dbReference type="Proteomes" id="UP000604083">
    <property type="component" value="Unassembled WGS sequence"/>
</dbReference>